<feature type="transmembrane region" description="Helical" evidence="1">
    <location>
        <begin position="6"/>
        <end position="25"/>
    </location>
</feature>
<name>A0A4Z0R5J7_9FIRM</name>
<keyword evidence="1" id="KW-0812">Transmembrane</keyword>
<keyword evidence="3" id="KW-1185">Reference proteome</keyword>
<dbReference type="NCBIfam" id="TIGR02896">
    <property type="entry name" value="spore_III_AF"/>
    <property type="match status" value="1"/>
</dbReference>
<proteinExistence type="predicted"/>
<organism evidence="2 3">
    <name type="scientific">Desulfosporosinus fructosivorans</name>
    <dbReference type="NCBI Taxonomy" id="2018669"/>
    <lineage>
        <taxon>Bacteria</taxon>
        <taxon>Bacillati</taxon>
        <taxon>Bacillota</taxon>
        <taxon>Clostridia</taxon>
        <taxon>Eubacteriales</taxon>
        <taxon>Desulfitobacteriaceae</taxon>
        <taxon>Desulfosporosinus</taxon>
    </lineage>
</organism>
<reference evidence="2 3" key="1">
    <citation type="submission" date="2019-03" db="EMBL/GenBank/DDBJ databases">
        <title>Draft Genome Sequence of Desulfosporosinus fructosivorans Strain 63.6F, Isolated from Marine Sediment in the Baltic Sea.</title>
        <authorList>
            <person name="Hausmann B."/>
            <person name="Vandieken V."/>
            <person name="Pjevac P."/>
            <person name="Schreck K."/>
            <person name="Herbold C.W."/>
            <person name="Loy A."/>
        </authorList>
    </citation>
    <scope>NUCLEOTIDE SEQUENCE [LARGE SCALE GENOMIC DNA]</scope>
    <source>
        <strain evidence="2 3">63.6F</strain>
    </source>
</reference>
<comment type="caution">
    <text evidence="2">The sequence shown here is derived from an EMBL/GenBank/DDBJ whole genome shotgun (WGS) entry which is preliminary data.</text>
</comment>
<keyword evidence="1" id="KW-0472">Membrane</keyword>
<dbReference type="OrthoDB" id="1681124at2"/>
<dbReference type="InterPro" id="IPR014245">
    <property type="entry name" value="Spore_III_AF"/>
</dbReference>
<dbReference type="EMBL" id="SPQQ01000004">
    <property type="protein sequence ID" value="TGE37814.1"/>
    <property type="molecule type" value="Genomic_DNA"/>
</dbReference>
<evidence type="ECO:0000256" key="1">
    <source>
        <dbReference type="SAM" id="Phobius"/>
    </source>
</evidence>
<evidence type="ECO:0000313" key="3">
    <source>
        <dbReference type="Proteomes" id="UP000298460"/>
    </source>
</evidence>
<evidence type="ECO:0000313" key="2">
    <source>
        <dbReference type="EMBL" id="TGE37814.1"/>
    </source>
</evidence>
<dbReference type="Pfam" id="PF09581">
    <property type="entry name" value="Spore_III_AF"/>
    <property type="match status" value="1"/>
</dbReference>
<dbReference type="RefSeq" id="WP_135547685.1">
    <property type="nucleotide sequence ID" value="NZ_SPQQ01000004.1"/>
</dbReference>
<feature type="transmembrane region" description="Helical" evidence="1">
    <location>
        <begin position="32"/>
        <end position="54"/>
    </location>
</feature>
<dbReference type="AlphaFoldDB" id="A0A4Z0R5J7"/>
<keyword evidence="1" id="KW-1133">Transmembrane helix</keyword>
<gene>
    <name evidence="2" type="primary">spoIIIAF</name>
    <name evidence="2" type="ORF">E4K67_13985</name>
</gene>
<protein>
    <submittedName>
        <fullName evidence="2">Stage III sporulation protein AF</fullName>
    </submittedName>
</protein>
<sequence length="198" mass="21549">MQTLHTLVRNLAVILLLATFLEMLLPNKSMRGFVQMVMGLFVISAVLAPITTFLHTPLDMDIPAWSATTPQDLPAIATEGQGLKLARDAVQEQYRQILVNQIKALALGSDGVEGAEVEVEVEFEEGSGGLTDQPKIVLVKVTLTSTKEEILSVQPITIGHPPLATENQSPRANNARERISEIMSISKDKIIVQEGKAK</sequence>
<dbReference type="Proteomes" id="UP000298460">
    <property type="component" value="Unassembled WGS sequence"/>
</dbReference>
<accession>A0A4Z0R5J7</accession>